<keyword evidence="4 5" id="KW-0472">Membrane</keyword>
<evidence type="ECO:0000256" key="5">
    <source>
        <dbReference type="SAM" id="Phobius"/>
    </source>
</evidence>
<keyword evidence="7" id="KW-1185">Reference proteome</keyword>
<protein>
    <recommendedName>
        <fullName evidence="8">Dicarboxylate transporter/tellurite-resistance protein TehA</fullName>
    </recommendedName>
</protein>
<comment type="subcellular location">
    <subcellularLocation>
        <location evidence="1">Membrane</location>
        <topology evidence="1">Multi-pass membrane protein</topology>
    </subcellularLocation>
</comment>
<dbReference type="Pfam" id="PF03595">
    <property type="entry name" value="SLAC1"/>
    <property type="match status" value="1"/>
</dbReference>
<feature type="transmembrane region" description="Helical" evidence="5">
    <location>
        <begin position="36"/>
        <end position="57"/>
    </location>
</feature>
<sequence>MKTRLLPASFFALTLGLAETGNAWRFAHNLWALPPLAGEVLQALAVLSFLVFGALYAHKWMAHRAAAIAETRDPVQSSFLALIPESLILVALALQPYALSSARPLFWIGSAANVAYGAWRMAAHWSSQRDAAQIVPPLYLPYTASVLVNALAAGIFGYTDYGWMLFGAGGISWLILDSTITHQLMTGGLSDKTRNFMGIYSAPPVVALVAYQILSGASVNPAITYALAGYALFVFAGLALAMPWLAQQDFAPGYWAYTFGLATLGQGLMLMAEHQGSILLQTVAGVVFAATLLLVLYVAWGSVRLLARGSYFPAAPLPVAVVVMEPAS</sequence>
<keyword evidence="3 5" id="KW-1133">Transmembrane helix</keyword>
<feature type="transmembrane region" description="Helical" evidence="5">
    <location>
        <begin position="278"/>
        <end position="300"/>
    </location>
</feature>
<dbReference type="Proteomes" id="UP000466332">
    <property type="component" value="Unassembled WGS sequence"/>
</dbReference>
<dbReference type="InterPro" id="IPR038665">
    <property type="entry name" value="Voltage-dep_anion_channel_sf"/>
</dbReference>
<accession>A0ABW9WKP9</accession>
<evidence type="ECO:0000256" key="4">
    <source>
        <dbReference type="ARBA" id="ARBA00023136"/>
    </source>
</evidence>
<dbReference type="EMBL" id="WWCS01000014">
    <property type="protein sequence ID" value="MYN41728.1"/>
    <property type="molecule type" value="Genomic_DNA"/>
</dbReference>
<evidence type="ECO:0000256" key="2">
    <source>
        <dbReference type="ARBA" id="ARBA00022692"/>
    </source>
</evidence>
<organism evidence="6 7">
    <name type="scientific">Duganella margarita</name>
    <dbReference type="NCBI Taxonomy" id="2692170"/>
    <lineage>
        <taxon>Bacteria</taxon>
        <taxon>Pseudomonadati</taxon>
        <taxon>Pseudomonadota</taxon>
        <taxon>Betaproteobacteria</taxon>
        <taxon>Burkholderiales</taxon>
        <taxon>Oxalobacteraceae</taxon>
        <taxon>Telluria group</taxon>
        <taxon>Duganella</taxon>
    </lineage>
</organism>
<feature type="transmembrane region" description="Helical" evidence="5">
    <location>
        <begin position="163"/>
        <end position="185"/>
    </location>
</feature>
<keyword evidence="2 5" id="KW-0812">Transmembrane</keyword>
<evidence type="ECO:0008006" key="8">
    <source>
        <dbReference type="Google" id="ProtNLM"/>
    </source>
</evidence>
<evidence type="ECO:0000256" key="3">
    <source>
        <dbReference type="ARBA" id="ARBA00022989"/>
    </source>
</evidence>
<reference evidence="6 7" key="1">
    <citation type="submission" date="2019-12" db="EMBL/GenBank/DDBJ databases">
        <title>Novel species isolated from a subtropical stream in China.</title>
        <authorList>
            <person name="Lu H."/>
        </authorList>
    </citation>
    <scope>NUCLEOTIDE SEQUENCE [LARGE SCALE GENOMIC DNA]</scope>
    <source>
        <strain evidence="6 7">FT109W</strain>
    </source>
</reference>
<dbReference type="InterPro" id="IPR004695">
    <property type="entry name" value="SLAC1/Mae1/Ssu1/TehA"/>
</dbReference>
<feature type="transmembrane region" description="Helical" evidence="5">
    <location>
        <begin position="223"/>
        <end position="242"/>
    </location>
</feature>
<gene>
    <name evidence="6" type="ORF">GTP55_20420</name>
</gene>
<proteinExistence type="predicted"/>
<dbReference type="RefSeq" id="WP_161046686.1">
    <property type="nucleotide sequence ID" value="NZ_WWCS01000014.1"/>
</dbReference>
<dbReference type="InterPro" id="IPR052951">
    <property type="entry name" value="Tellurite_res_ion_channel"/>
</dbReference>
<feature type="transmembrane region" description="Helical" evidence="5">
    <location>
        <begin position="197"/>
        <end position="217"/>
    </location>
</feature>
<name>A0ABW9WKP9_9BURK</name>
<evidence type="ECO:0000313" key="6">
    <source>
        <dbReference type="EMBL" id="MYN41728.1"/>
    </source>
</evidence>
<comment type="caution">
    <text evidence="6">The sequence shown here is derived from an EMBL/GenBank/DDBJ whole genome shotgun (WGS) entry which is preliminary data.</text>
</comment>
<evidence type="ECO:0000256" key="1">
    <source>
        <dbReference type="ARBA" id="ARBA00004141"/>
    </source>
</evidence>
<evidence type="ECO:0000313" key="7">
    <source>
        <dbReference type="Proteomes" id="UP000466332"/>
    </source>
</evidence>
<dbReference type="PANTHER" id="PTHR37955:SF1">
    <property type="entry name" value="DEP DOMAIN-CONTAINING PROTEIN"/>
    <property type="match status" value="1"/>
</dbReference>
<dbReference type="Gene3D" id="1.50.10.150">
    <property type="entry name" value="Voltage-dependent anion channel"/>
    <property type="match status" value="1"/>
</dbReference>
<feature type="transmembrane region" description="Helical" evidence="5">
    <location>
        <begin position="254"/>
        <end position="272"/>
    </location>
</feature>
<dbReference type="PANTHER" id="PTHR37955">
    <property type="entry name" value="TELLURITE RESISTANCE PROTEIN TEHA"/>
    <property type="match status" value="1"/>
</dbReference>
<feature type="transmembrane region" description="Helical" evidence="5">
    <location>
        <begin position="78"/>
        <end position="98"/>
    </location>
</feature>